<protein>
    <submittedName>
        <fullName evidence="3">Amidase domain-containing protein</fullName>
    </submittedName>
</protein>
<sequence length="124" mass="13747">MPQPIPSYLLAIAAGDLVFEPISGRSGVWAEPTMVNKAAKEFEDTEKMIGAAEKLYGEYRWGRYDMLVLPPSFPFGGMENPRLTLPPRRDRRRQVAGLAGRPRTGAQLVGQPGDQRQLEGHLAQ</sequence>
<name>A0A914Z5A9_9BILA</name>
<dbReference type="Proteomes" id="UP000887577">
    <property type="component" value="Unplaced"/>
</dbReference>
<dbReference type="SUPFAM" id="SSF55486">
    <property type="entry name" value="Metalloproteases ('zincins'), catalytic domain"/>
    <property type="match status" value="1"/>
</dbReference>
<dbReference type="AlphaFoldDB" id="A0A914Z5A9"/>
<feature type="region of interest" description="Disordered" evidence="1">
    <location>
        <begin position="79"/>
        <end position="124"/>
    </location>
</feature>
<dbReference type="PANTHER" id="PTHR45726:SF3">
    <property type="entry name" value="LEUKOTRIENE A-4 HYDROLASE"/>
    <property type="match status" value="1"/>
</dbReference>
<organism evidence="2 3">
    <name type="scientific">Panagrolaimus superbus</name>
    <dbReference type="NCBI Taxonomy" id="310955"/>
    <lineage>
        <taxon>Eukaryota</taxon>
        <taxon>Metazoa</taxon>
        <taxon>Ecdysozoa</taxon>
        <taxon>Nematoda</taxon>
        <taxon>Chromadorea</taxon>
        <taxon>Rhabditida</taxon>
        <taxon>Tylenchina</taxon>
        <taxon>Panagrolaimomorpha</taxon>
        <taxon>Panagrolaimoidea</taxon>
        <taxon>Panagrolaimidae</taxon>
        <taxon>Panagrolaimus</taxon>
    </lineage>
</organism>
<dbReference type="PANTHER" id="PTHR45726">
    <property type="entry name" value="LEUKOTRIENE A-4 HYDROLASE"/>
    <property type="match status" value="1"/>
</dbReference>
<reference evidence="3" key="1">
    <citation type="submission" date="2022-11" db="UniProtKB">
        <authorList>
            <consortium name="WormBaseParasite"/>
        </authorList>
    </citation>
    <scope>IDENTIFICATION</scope>
</reference>
<evidence type="ECO:0000256" key="1">
    <source>
        <dbReference type="SAM" id="MobiDB-lite"/>
    </source>
</evidence>
<proteinExistence type="predicted"/>
<dbReference type="WBParaSite" id="PSU_v2.g708.t1">
    <property type="protein sequence ID" value="PSU_v2.g708.t1"/>
    <property type="gene ID" value="PSU_v2.g708"/>
</dbReference>
<evidence type="ECO:0000313" key="3">
    <source>
        <dbReference type="WBParaSite" id="PSU_v2.g708.t1"/>
    </source>
</evidence>
<dbReference type="Gene3D" id="3.30.2010.30">
    <property type="match status" value="1"/>
</dbReference>
<dbReference type="InterPro" id="IPR034015">
    <property type="entry name" value="M1_LTA4H"/>
</dbReference>
<accession>A0A914Z5A9</accession>
<keyword evidence="2" id="KW-1185">Reference proteome</keyword>
<evidence type="ECO:0000313" key="2">
    <source>
        <dbReference type="Proteomes" id="UP000887577"/>
    </source>
</evidence>